<dbReference type="SMART" id="SM00671">
    <property type="entry name" value="SEL1"/>
    <property type="match status" value="2"/>
</dbReference>
<evidence type="ECO:0000313" key="3">
    <source>
        <dbReference type="EMBL" id="EJK61742.1"/>
    </source>
</evidence>
<feature type="compositionally biased region" description="Basic residues" evidence="2">
    <location>
        <begin position="662"/>
        <end position="677"/>
    </location>
</feature>
<dbReference type="EMBL" id="AGNL01019556">
    <property type="protein sequence ID" value="EJK61742.1"/>
    <property type="molecule type" value="Genomic_DNA"/>
</dbReference>
<evidence type="ECO:0000313" key="4">
    <source>
        <dbReference type="Proteomes" id="UP000266841"/>
    </source>
</evidence>
<dbReference type="AlphaFoldDB" id="K0SU49"/>
<organism evidence="3 4">
    <name type="scientific">Thalassiosira oceanica</name>
    <name type="common">Marine diatom</name>
    <dbReference type="NCBI Taxonomy" id="159749"/>
    <lineage>
        <taxon>Eukaryota</taxon>
        <taxon>Sar</taxon>
        <taxon>Stramenopiles</taxon>
        <taxon>Ochrophyta</taxon>
        <taxon>Bacillariophyta</taxon>
        <taxon>Coscinodiscophyceae</taxon>
        <taxon>Thalassiosirophycidae</taxon>
        <taxon>Thalassiosirales</taxon>
        <taxon>Thalassiosiraceae</taxon>
        <taxon>Thalassiosira</taxon>
    </lineage>
</organism>
<protein>
    <recommendedName>
        <fullName evidence="5">RING-type domain-containing protein</fullName>
    </recommendedName>
</protein>
<keyword evidence="4" id="KW-1185">Reference proteome</keyword>
<dbReference type="PANTHER" id="PTHR11102">
    <property type="entry name" value="SEL-1-LIKE PROTEIN"/>
    <property type="match status" value="1"/>
</dbReference>
<proteinExistence type="inferred from homology"/>
<dbReference type="InterPro" id="IPR006597">
    <property type="entry name" value="Sel1-like"/>
</dbReference>
<evidence type="ECO:0008006" key="5">
    <source>
        <dbReference type="Google" id="ProtNLM"/>
    </source>
</evidence>
<name>K0SU49_THAOC</name>
<feature type="compositionally biased region" description="Polar residues" evidence="2">
    <location>
        <begin position="1"/>
        <end position="12"/>
    </location>
</feature>
<dbReference type="OrthoDB" id="40126at2759"/>
<comment type="caution">
    <text evidence="3">The sequence shown here is derived from an EMBL/GenBank/DDBJ whole genome shotgun (WGS) entry which is preliminary data.</text>
</comment>
<feature type="compositionally biased region" description="Basic and acidic residues" evidence="2">
    <location>
        <begin position="111"/>
        <end position="124"/>
    </location>
</feature>
<accession>K0SU49</accession>
<evidence type="ECO:0000256" key="2">
    <source>
        <dbReference type="SAM" id="MobiDB-lite"/>
    </source>
</evidence>
<dbReference type="InterPro" id="IPR050767">
    <property type="entry name" value="Sel1_AlgK"/>
</dbReference>
<dbReference type="SUPFAM" id="SSF57850">
    <property type="entry name" value="RING/U-box"/>
    <property type="match status" value="1"/>
</dbReference>
<feature type="compositionally biased region" description="Pro residues" evidence="2">
    <location>
        <begin position="59"/>
        <end position="68"/>
    </location>
</feature>
<dbReference type="PANTHER" id="PTHR11102:SF160">
    <property type="entry name" value="ERAD-ASSOCIATED E3 UBIQUITIN-PROTEIN LIGASE COMPONENT HRD3"/>
    <property type="match status" value="1"/>
</dbReference>
<dbReference type="eggNOG" id="ENOG502S2H7">
    <property type="taxonomic scope" value="Eukaryota"/>
</dbReference>
<dbReference type="Pfam" id="PF08238">
    <property type="entry name" value="Sel1"/>
    <property type="match status" value="2"/>
</dbReference>
<sequence>MAMRVQNLTQKRAASAASEPENREDARDTSERGEPRGTLWVKHPSAGASVHAATSTPQPQTPPSPPSTFPQAWTQLTRSRRQEGTTASSSSQRRAKDNSRASWSSRPSGSSRHDGAAAAGADDRPAAEVARYLDRLLNEGHERLEGDRCPICFLFVGLPTNGHSKFYPCCMKLVCNGCILAAYQRGLRGCPFCRTPIVDDEASKLAMIQKRVSKGDAAAIYLLGQKYCCGGLGLAKDVPRAIELWTEAAELGSVEAHYNLGAAYYIGDKPRGIRHWQEAAMNGHVESRHCLGIVECKKGNCELAVQHWMISAKMGCEESLIAIKKRFMRGETTKAQYAEALRGYGDAVEEMNSHQREQAERLGRIGCNIDLAPLSLALVHNDPGLSPGRRGGENGVAPVTLAVLLHARDVRSSGRPPWGASELEVTSRLVSESTGSPGGGQEDLAARRVVLVLWLDSPLRCRLRLLPPSSMGAVLPSPADRRRRVQVTVDVPSPSKRSAWSKSPGRGPGECLLNDVILLARRCSPRGSGTTPAPAGGPCTPSYTYTKVPAAWGRRKSRVLRNPGRKSRSASVCVVRPRDSGNWALVLADPRRAPARMSHRFGLLMGRPDACPEPQLVNRFRRPATTALFRVAPGPPDPPGTSGAEDRPRMAPCPGPRAPVAVKRRCSPRPRERRRRVPLPIPPRHILWPRSAPGRLGPKSDRQLAWCGDDPAPREWREEARAERAPRRLRRRTARTGQDFGKKVGFADEPRNLWCNIRLWASLFTPTSTSTATFPQGTHLPTAAAGHWPQPNEARNSASFVGEKR</sequence>
<comment type="similarity">
    <text evidence="1">Belongs to the sel-1 family.</text>
</comment>
<feature type="compositionally biased region" description="Basic and acidic residues" evidence="2">
    <location>
        <begin position="20"/>
        <end position="35"/>
    </location>
</feature>
<feature type="region of interest" description="Disordered" evidence="2">
    <location>
        <begin position="1"/>
        <end position="124"/>
    </location>
</feature>
<gene>
    <name evidence="3" type="ORF">THAOC_17716</name>
</gene>
<dbReference type="Gene3D" id="1.25.40.10">
    <property type="entry name" value="Tetratricopeptide repeat domain"/>
    <property type="match status" value="1"/>
</dbReference>
<reference evidence="3 4" key="1">
    <citation type="journal article" date="2012" name="Genome Biol.">
        <title>Genome and low-iron response of an oceanic diatom adapted to chronic iron limitation.</title>
        <authorList>
            <person name="Lommer M."/>
            <person name="Specht M."/>
            <person name="Roy A.S."/>
            <person name="Kraemer L."/>
            <person name="Andreson R."/>
            <person name="Gutowska M.A."/>
            <person name="Wolf J."/>
            <person name="Bergner S.V."/>
            <person name="Schilhabel M.B."/>
            <person name="Klostermeier U.C."/>
            <person name="Beiko R.G."/>
            <person name="Rosenstiel P."/>
            <person name="Hippler M."/>
            <person name="Laroche J."/>
        </authorList>
    </citation>
    <scope>NUCLEOTIDE SEQUENCE [LARGE SCALE GENOMIC DNA]</scope>
    <source>
        <strain evidence="3 4">CCMP1005</strain>
    </source>
</reference>
<feature type="compositionally biased region" description="Low complexity" evidence="2">
    <location>
        <begin position="100"/>
        <end position="110"/>
    </location>
</feature>
<evidence type="ECO:0000256" key="1">
    <source>
        <dbReference type="ARBA" id="ARBA00038101"/>
    </source>
</evidence>
<feature type="region of interest" description="Disordered" evidence="2">
    <location>
        <begin position="770"/>
        <end position="805"/>
    </location>
</feature>
<feature type="region of interest" description="Disordered" evidence="2">
    <location>
        <begin position="629"/>
        <end position="678"/>
    </location>
</feature>
<dbReference type="SUPFAM" id="SSF81901">
    <property type="entry name" value="HCP-like"/>
    <property type="match status" value="1"/>
</dbReference>
<feature type="non-terminal residue" evidence="3">
    <location>
        <position position="805"/>
    </location>
</feature>
<dbReference type="Proteomes" id="UP000266841">
    <property type="component" value="Unassembled WGS sequence"/>
</dbReference>
<dbReference type="InterPro" id="IPR011990">
    <property type="entry name" value="TPR-like_helical_dom_sf"/>
</dbReference>